<keyword evidence="8" id="KW-0645">Protease</keyword>
<sequence length="333" mass="37247">MVKRSRTVGYSVIFAGPKERSRFMKEKGAIRLIPVLLVILAVGAFLALNSVYSISEQEQAVVVTLGSPSTVSTPGLHFKIPFLQQVRKVSTVINGFPIGYDIETKAPIEAESLMITSDYNFVNVDFFIEYKVSDPVKFLYSSQQPVLILKTLAQSYIRDTIGLYPVDDIITTGKNTIQAEIKEKLITRLEQEDIGIQLVNITIQDAEPPTAEVLEAFKAVETAKQSKETAINNANKYQSEQVPAADAEVDQILKQAEATRQNRINEATGQVARFNAMYEEYTKYPLITKQRMFYETMEELLPELKIIIDDGSGETTKFLPLETFPSVGGKEEN</sequence>
<dbReference type="PANTHER" id="PTHR43327">
    <property type="entry name" value="STOMATIN-LIKE PROTEIN 2, MITOCHONDRIAL"/>
    <property type="match status" value="1"/>
</dbReference>
<feature type="transmembrane region" description="Helical" evidence="6">
    <location>
        <begin position="28"/>
        <end position="48"/>
    </location>
</feature>
<accession>A0ABR7NLF1</accession>
<comment type="caution">
    <text evidence="8">The sequence shown here is derived from an EMBL/GenBank/DDBJ whole genome shotgun (WGS) entry which is preliminary data.</text>
</comment>
<name>A0ABR7NLF1_9FIRM</name>
<dbReference type="Pfam" id="PF01145">
    <property type="entry name" value="Band_7"/>
    <property type="match status" value="1"/>
</dbReference>
<keyword evidence="4 6" id="KW-1133">Transmembrane helix</keyword>
<keyword evidence="3 6" id="KW-0812">Transmembrane</keyword>
<evidence type="ECO:0000256" key="3">
    <source>
        <dbReference type="ARBA" id="ARBA00022692"/>
    </source>
</evidence>
<dbReference type="InterPro" id="IPR036013">
    <property type="entry name" value="Band_7/SPFH_dom_sf"/>
</dbReference>
<evidence type="ECO:0000259" key="7">
    <source>
        <dbReference type="SMART" id="SM00244"/>
    </source>
</evidence>
<dbReference type="GO" id="GO:0008233">
    <property type="term" value="F:peptidase activity"/>
    <property type="evidence" value="ECO:0007669"/>
    <property type="project" value="UniProtKB-KW"/>
</dbReference>
<evidence type="ECO:0000256" key="5">
    <source>
        <dbReference type="ARBA" id="ARBA00023136"/>
    </source>
</evidence>
<gene>
    <name evidence="8" type="primary">hflK</name>
    <name evidence="8" type="ORF">H8717_12540</name>
</gene>
<dbReference type="NCBIfam" id="TIGR01933">
    <property type="entry name" value="hflK"/>
    <property type="match status" value="1"/>
</dbReference>
<proteinExistence type="inferred from homology"/>
<dbReference type="PANTHER" id="PTHR43327:SF2">
    <property type="entry name" value="MODULATOR OF FTSH PROTEASE HFLK"/>
    <property type="match status" value="1"/>
</dbReference>
<evidence type="ECO:0000256" key="1">
    <source>
        <dbReference type="ARBA" id="ARBA00004370"/>
    </source>
</evidence>
<keyword evidence="9" id="KW-1185">Reference proteome</keyword>
<organism evidence="8 9">
    <name type="scientific">Yanshouia hominis</name>
    <dbReference type="NCBI Taxonomy" id="2763673"/>
    <lineage>
        <taxon>Bacteria</taxon>
        <taxon>Bacillati</taxon>
        <taxon>Bacillota</taxon>
        <taxon>Clostridia</taxon>
        <taxon>Eubacteriales</taxon>
        <taxon>Oscillospiraceae</taxon>
        <taxon>Yanshouia</taxon>
    </lineage>
</organism>
<protein>
    <recommendedName>
        <fullName evidence="6">Protein HflK</fullName>
    </recommendedName>
</protein>
<comment type="subcellular location">
    <subcellularLocation>
        <location evidence="1 6">Membrane</location>
    </subcellularLocation>
</comment>
<dbReference type="Gene3D" id="3.30.479.30">
    <property type="entry name" value="Band 7 domain"/>
    <property type="match status" value="1"/>
</dbReference>
<comment type="subunit">
    <text evidence="6">HflC and HflK may interact to form a multimeric complex.</text>
</comment>
<dbReference type="EMBL" id="JACRTB010000024">
    <property type="protein sequence ID" value="MBC8577231.1"/>
    <property type="molecule type" value="Genomic_DNA"/>
</dbReference>
<evidence type="ECO:0000256" key="2">
    <source>
        <dbReference type="ARBA" id="ARBA00006971"/>
    </source>
</evidence>
<reference evidence="8 9" key="1">
    <citation type="submission" date="2020-08" db="EMBL/GenBank/DDBJ databases">
        <title>Genome public.</title>
        <authorList>
            <person name="Liu C."/>
            <person name="Sun Q."/>
        </authorList>
    </citation>
    <scope>NUCLEOTIDE SEQUENCE [LARGE SCALE GENOMIC DNA]</scope>
    <source>
        <strain evidence="8 9">BX1</strain>
    </source>
</reference>
<dbReference type="GO" id="GO:0006508">
    <property type="term" value="P:proteolysis"/>
    <property type="evidence" value="ECO:0007669"/>
    <property type="project" value="UniProtKB-KW"/>
</dbReference>
<comment type="function">
    <text evidence="6">HflC and HflK could encode or regulate a protease.</text>
</comment>
<keyword evidence="8" id="KW-0378">Hydrolase</keyword>
<evidence type="ECO:0000313" key="9">
    <source>
        <dbReference type="Proteomes" id="UP000658131"/>
    </source>
</evidence>
<dbReference type="SUPFAM" id="SSF117892">
    <property type="entry name" value="Band 7/SPFH domain"/>
    <property type="match status" value="1"/>
</dbReference>
<dbReference type="CDD" id="cd03404">
    <property type="entry name" value="SPFH_HflK"/>
    <property type="match status" value="1"/>
</dbReference>
<feature type="domain" description="Band 7" evidence="7">
    <location>
        <begin position="49"/>
        <end position="221"/>
    </location>
</feature>
<dbReference type="SMART" id="SM00244">
    <property type="entry name" value="PHB"/>
    <property type="match status" value="1"/>
</dbReference>
<dbReference type="Proteomes" id="UP000658131">
    <property type="component" value="Unassembled WGS sequence"/>
</dbReference>
<dbReference type="InterPro" id="IPR010201">
    <property type="entry name" value="HflK"/>
</dbReference>
<dbReference type="InterPro" id="IPR001107">
    <property type="entry name" value="Band_7"/>
</dbReference>
<evidence type="ECO:0000256" key="6">
    <source>
        <dbReference type="RuleBase" id="RU364113"/>
    </source>
</evidence>
<comment type="similarity">
    <text evidence="2 6">Belongs to the band 7/mec-2 family. HflK subfamily.</text>
</comment>
<keyword evidence="5 6" id="KW-0472">Membrane</keyword>
<evidence type="ECO:0000256" key="4">
    <source>
        <dbReference type="ARBA" id="ARBA00022989"/>
    </source>
</evidence>
<dbReference type="InterPro" id="IPR050710">
    <property type="entry name" value="Band7/mec-2_domain"/>
</dbReference>
<evidence type="ECO:0000313" key="8">
    <source>
        <dbReference type="EMBL" id="MBC8577231.1"/>
    </source>
</evidence>